<keyword evidence="3" id="KW-1185">Reference proteome</keyword>
<dbReference type="InterPro" id="IPR003961">
    <property type="entry name" value="FN3_dom"/>
</dbReference>
<dbReference type="KEGG" id="nag:AArcMg_0759"/>
<dbReference type="EMBL" id="CP027033">
    <property type="protein sequence ID" value="AXR80781.1"/>
    <property type="molecule type" value="Genomic_DNA"/>
</dbReference>
<gene>
    <name evidence="2" type="ORF">AArcMg_0759</name>
</gene>
<dbReference type="GeneID" id="37641248"/>
<organism evidence="2 3">
    <name type="scientific">Natrarchaeobaculum sulfurireducens</name>
    <dbReference type="NCBI Taxonomy" id="2044521"/>
    <lineage>
        <taxon>Archaea</taxon>
        <taxon>Methanobacteriati</taxon>
        <taxon>Methanobacteriota</taxon>
        <taxon>Stenosarchaea group</taxon>
        <taxon>Halobacteria</taxon>
        <taxon>Halobacteriales</taxon>
        <taxon>Natrialbaceae</taxon>
        <taxon>Natrarchaeobaculum</taxon>
    </lineage>
</organism>
<evidence type="ECO:0000259" key="1">
    <source>
        <dbReference type="PROSITE" id="PS50853"/>
    </source>
</evidence>
<accession>A0A346PMN6</accession>
<dbReference type="Proteomes" id="UP000258613">
    <property type="component" value="Chromosome"/>
</dbReference>
<dbReference type="Gene3D" id="2.60.40.10">
    <property type="entry name" value="Immunoglobulins"/>
    <property type="match status" value="1"/>
</dbReference>
<dbReference type="OrthoDB" id="329111at2157"/>
<protein>
    <recommendedName>
        <fullName evidence="1">Fibronectin type-III domain-containing protein</fullName>
    </recommendedName>
</protein>
<name>A0A346PMN6_9EURY</name>
<proteinExistence type="predicted"/>
<dbReference type="InterPro" id="IPR036116">
    <property type="entry name" value="FN3_sf"/>
</dbReference>
<sequence length="873" mass="96125">MSDEYDAWGQFDWGGTDWPPTYRFLEFLDPGTVKTLVDDLEEGQQYSFRIRSEPGNGERGEWAEVSLAARIAAAENLEVSAEDETTVALLWDDVSDHDGVYEIVRRRADLEYDDDGGRVVATLPADAEDHVDDTAAPGKEYEYAVRARTDWRFDDSEPVTTETDGIGLETRSVPSSGWYVEIDHPDRSAPLKPELLDDPQKQPTVNGYPRVSFSVPADERWLDTALDDAPVRVWKDGQKQPVDRLEHRTLTPETVELEARGGTQLDRRVVESADIEEALVYAEYLIEEYTDYIPVVDDPDDVVRKDVLLLAAAILAELQGAFEAIPDDVPLEYDNDGLQATNVSDVDWDFGNEDNDDVPGGAGALVISPGTGGTGGRSVSIDHAIPDGDALVAVYSVEDSGSGPSTTVDVEFNGTVVEGGDDTPLGSDPGWDVFEIEGDVAAGSHDIRVDPGDFDASVGQIIGAVAIVDARFTDLDEDELVNEPGGHLERPFRYPERDTPAHLALEEIATPLSIVRLMLEAVSDDGEPLPELSIGVDGSDDDFDTVTDALSHDLEYDDLAAVANVRVGLGHREDLEPRDATPRLGYEPQALDELELRADLDETPVVVNYQRDARLEDHLQDIVADIADAAYEIRPGDDGMEVHIARIDSRETDVDPDLINYSIERNTEDTVDRAIVYAGAESIRRLPIEWSAGWQDLPLPDGQIVRESETVYDADDDDEEALERGEDYEIRPLIEDGPPQIKFNTFVSAPRLDCDFQPRGEHERSDLPDEPREISEHATNLSSQQMADIAAFQAVEGSYTDAVITARITVPPDEIGWNVIDALNVPQLPGGPYQVLDEETDPRQGQFPLGVGRGGKEEIQRLDDRTGNIEEQV</sequence>
<dbReference type="InterPro" id="IPR013783">
    <property type="entry name" value="Ig-like_fold"/>
</dbReference>
<dbReference type="RefSeq" id="WP_117367552.1">
    <property type="nucleotide sequence ID" value="NZ_CP027033.1"/>
</dbReference>
<dbReference type="PROSITE" id="PS50853">
    <property type="entry name" value="FN3"/>
    <property type="match status" value="1"/>
</dbReference>
<reference evidence="3" key="1">
    <citation type="submission" date="2018-02" db="EMBL/GenBank/DDBJ databases">
        <title>Phenotypic and genomic properties of facultatively anaerobic sulfur-reducing natronoarchaea from hypersaline soda lakes.</title>
        <authorList>
            <person name="Sorokin D.Y."/>
            <person name="Kublanov I.V."/>
            <person name="Roman P."/>
            <person name="Sinninghe Damste J.S."/>
            <person name="Golyshin P.N."/>
            <person name="Rojo D."/>
            <person name="Ciordia S."/>
            <person name="Mena M.D.C."/>
            <person name="Ferrer M."/>
            <person name="Messina E."/>
            <person name="Smedile F."/>
            <person name="La Spada G."/>
            <person name="La Cono V."/>
            <person name="Yakimov M.M."/>
        </authorList>
    </citation>
    <scope>NUCLEOTIDE SEQUENCE [LARGE SCALE GENOMIC DNA]</scope>
    <source>
        <strain evidence="3">AArc-Mg</strain>
    </source>
</reference>
<feature type="domain" description="Fibronectin type-III" evidence="1">
    <location>
        <begin position="1"/>
        <end position="74"/>
    </location>
</feature>
<evidence type="ECO:0000313" key="2">
    <source>
        <dbReference type="EMBL" id="AXR80781.1"/>
    </source>
</evidence>
<dbReference type="SUPFAM" id="SSF49265">
    <property type="entry name" value="Fibronectin type III"/>
    <property type="match status" value="1"/>
</dbReference>
<dbReference type="CDD" id="cd00063">
    <property type="entry name" value="FN3"/>
    <property type="match status" value="1"/>
</dbReference>
<evidence type="ECO:0000313" key="3">
    <source>
        <dbReference type="Proteomes" id="UP000258613"/>
    </source>
</evidence>
<dbReference type="AlphaFoldDB" id="A0A346PMN6"/>